<dbReference type="OrthoDB" id="10014409at2759"/>
<sequence length="200" mass="23164">MTGSEKDQIKIEFQGESIKRVSSLKYLGVHLEEKLNLAKRKSAYLIGFNKMKIVGIHDQTPSTESMLGVKKRKRGSKLLIACNIDTIKARLSTMRMKMCLRTLKNDLTRELMNEMYNNDFSARRDEKCVIGHLKKVTQGFDENMEELVQEGILAETINRNNINKNIQKEAIREVSDILLKKGKERSKELNRVLDLMYQEQ</sequence>
<organism evidence="1 2">
    <name type="scientific">Brachionus calyciflorus</name>
    <dbReference type="NCBI Taxonomy" id="104777"/>
    <lineage>
        <taxon>Eukaryota</taxon>
        <taxon>Metazoa</taxon>
        <taxon>Spiralia</taxon>
        <taxon>Gnathifera</taxon>
        <taxon>Rotifera</taxon>
        <taxon>Eurotatoria</taxon>
        <taxon>Monogononta</taxon>
        <taxon>Pseudotrocha</taxon>
        <taxon>Ploima</taxon>
        <taxon>Brachionidae</taxon>
        <taxon>Brachionus</taxon>
    </lineage>
</organism>
<accession>A0A813U687</accession>
<evidence type="ECO:0000313" key="2">
    <source>
        <dbReference type="Proteomes" id="UP000663879"/>
    </source>
</evidence>
<comment type="caution">
    <text evidence="1">The sequence shown here is derived from an EMBL/GenBank/DDBJ whole genome shotgun (WGS) entry which is preliminary data.</text>
</comment>
<protein>
    <submittedName>
        <fullName evidence="1">Uncharacterized protein</fullName>
    </submittedName>
</protein>
<proteinExistence type="predicted"/>
<keyword evidence="2" id="KW-1185">Reference proteome</keyword>
<reference evidence="1" key="1">
    <citation type="submission" date="2021-02" db="EMBL/GenBank/DDBJ databases">
        <authorList>
            <person name="Nowell W R."/>
        </authorList>
    </citation>
    <scope>NUCLEOTIDE SEQUENCE</scope>
    <source>
        <strain evidence="1">Ploen Becks lab</strain>
    </source>
</reference>
<dbReference type="AlphaFoldDB" id="A0A813U687"/>
<gene>
    <name evidence="1" type="ORF">OXX778_LOCUS7627</name>
</gene>
<dbReference type="EMBL" id="CAJNOC010000984">
    <property type="protein sequence ID" value="CAF0824126.1"/>
    <property type="molecule type" value="Genomic_DNA"/>
</dbReference>
<dbReference type="Proteomes" id="UP000663879">
    <property type="component" value="Unassembled WGS sequence"/>
</dbReference>
<evidence type="ECO:0000313" key="1">
    <source>
        <dbReference type="EMBL" id="CAF0824126.1"/>
    </source>
</evidence>
<name>A0A813U687_9BILA</name>